<dbReference type="PANTHER" id="PTHR42935:SF1">
    <property type="entry name" value="SLR0930 PROTEIN"/>
    <property type="match status" value="1"/>
</dbReference>
<reference evidence="1" key="1">
    <citation type="submission" date="2020-05" db="EMBL/GenBank/DDBJ databases">
        <authorList>
            <person name="Zhu T."/>
            <person name="Keshari N."/>
            <person name="Lu X."/>
        </authorList>
    </citation>
    <scope>NUCLEOTIDE SEQUENCE</scope>
    <source>
        <strain evidence="1">NK1-12</strain>
    </source>
</reference>
<dbReference type="RefSeq" id="WP_316431664.1">
    <property type="nucleotide sequence ID" value="NZ_CP053586.1"/>
</dbReference>
<evidence type="ECO:0000313" key="1">
    <source>
        <dbReference type="EMBL" id="WNZ25511.1"/>
    </source>
</evidence>
<keyword evidence="1" id="KW-0067">ATP-binding</keyword>
<dbReference type="PANTHER" id="PTHR42935">
    <property type="entry name" value="SLR0930 PROTEIN"/>
    <property type="match status" value="1"/>
</dbReference>
<dbReference type="InterPro" id="IPR027417">
    <property type="entry name" value="P-loop_NTPase"/>
</dbReference>
<dbReference type="SUPFAM" id="SSF52540">
    <property type="entry name" value="P-loop containing nucleoside triphosphate hydrolases"/>
    <property type="match status" value="1"/>
</dbReference>
<proteinExistence type="predicted"/>
<dbReference type="CDD" id="cd00009">
    <property type="entry name" value="AAA"/>
    <property type="match status" value="1"/>
</dbReference>
<sequence>MSHSHELHSHELHSHELHSHELHSHEPHVVSQFISQFNGSIRFLQRQAVSLLLYRSVMQGTIAQAFLSLLQTLRQPEADDLAVLPAYGHWFESLAIAGVSWQDYLLLQLLRANNCFTRKVQHRAIDALPEAMIAAVQHDLRALQQIYTWDSRQISEWVQVKSGLETPLVAWKTDFLHPEIQSLSQHPLWSKLETSADWAALLPELAEFYRQFGTGLFATYRAFRWQGKLVGIVHPDPIQLDELVGYDAPKQRLIQNTEALLAGYPALHVLLYGSRGSGKSSLVKALLSAYSGQGLRLIEVSKADLRDLPTIVDAVRDVPQKFIIFVDDLSFEEDDDAYKALKVVLEGSVTARPQNLVVYATSNRRHLIREFFADRPRPSDADEVHAWDTMQEKLSFSDRFGLTLTFEPANQDTYLTIVRHLAEWFGIDLDPQTLEFRALQWATRHNGRSGRTARQFIDFLRAEQA</sequence>
<name>A0AA96WNY0_9CYAN</name>
<protein>
    <submittedName>
        <fullName evidence="1">ATP-binding protein</fullName>
    </submittedName>
</protein>
<dbReference type="Gene3D" id="3.40.50.300">
    <property type="entry name" value="P-loop containing nucleotide triphosphate hydrolases"/>
    <property type="match status" value="1"/>
</dbReference>
<keyword evidence="1" id="KW-0547">Nucleotide-binding</keyword>
<gene>
    <name evidence="1" type="ORF">HJG54_23435</name>
</gene>
<dbReference type="Pfam" id="PF05673">
    <property type="entry name" value="DUF815"/>
    <property type="match status" value="1"/>
</dbReference>
<dbReference type="EMBL" id="CP053586">
    <property type="protein sequence ID" value="WNZ25511.1"/>
    <property type="molecule type" value="Genomic_DNA"/>
</dbReference>
<dbReference type="AlphaFoldDB" id="A0AA96WNY0"/>
<accession>A0AA96WNY0</accession>
<organism evidence="1">
    <name type="scientific">Leptolyngbya sp. NK1-12</name>
    <dbReference type="NCBI Taxonomy" id="2547451"/>
    <lineage>
        <taxon>Bacteria</taxon>
        <taxon>Bacillati</taxon>
        <taxon>Cyanobacteriota</taxon>
        <taxon>Cyanophyceae</taxon>
        <taxon>Leptolyngbyales</taxon>
        <taxon>Leptolyngbyaceae</taxon>
        <taxon>Leptolyngbya group</taxon>
        <taxon>Leptolyngbya</taxon>
    </lineage>
</organism>
<dbReference type="GO" id="GO:0005524">
    <property type="term" value="F:ATP binding"/>
    <property type="evidence" value="ECO:0007669"/>
    <property type="project" value="UniProtKB-KW"/>
</dbReference>
<dbReference type="InterPro" id="IPR008533">
    <property type="entry name" value="DUF815"/>
</dbReference>